<protein>
    <submittedName>
        <fullName evidence="2">MALR1 protein</fullName>
    </submittedName>
</protein>
<proteinExistence type="predicted"/>
<dbReference type="PANTHER" id="PTHR23282">
    <property type="entry name" value="APICAL ENDOSOMAL GLYCOPROTEIN PRECURSOR"/>
    <property type="match status" value="1"/>
</dbReference>
<feature type="domain" description="MAM" evidence="1">
    <location>
        <begin position="1"/>
        <end position="183"/>
    </location>
</feature>
<evidence type="ECO:0000313" key="2">
    <source>
        <dbReference type="EMBL" id="NXB55199.1"/>
    </source>
</evidence>
<organism evidence="2 3">
    <name type="scientific">Struthidea cinerea</name>
    <dbReference type="NCBI Taxonomy" id="181839"/>
    <lineage>
        <taxon>Eukaryota</taxon>
        <taxon>Metazoa</taxon>
        <taxon>Chordata</taxon>
        <taxon>Craniata</taxon>
        <taxon>Vertebrata</taxon>
        <taxon>Euteleostomi</taxon>
        <taxon>Archelosauria</taxon>
        <taxon>Archosauria</taxon>
        <taxon>Dinosauria</taxon>
        <taxon>Saurischia</taxon>
        <taxon>Theropoda</taxon>
        <taxon>Coelurosauria</taxon>
        <taxon>Aves</taxon>
        <taxon>Neognathae</taxon>
        <taxon>Neoaves</taxon>
        <taxon>Telluraves</taxon>
        <taxon>Australaves</taxon>
        <taxon>Passeriformes</taxon>
        <taxon>Corvoidea</taxon>
        <taxon>Corcoracidae</taxon>
        <taxon>Struthidea</taxon>
    </lineage>
</organism>
<sequence>CNFEFELCGWKQDENDDFDWHLRTSSTAKLGTGPATDHTLQEPSGHYIFIKSSFFQLPGQKARISSPVLSRRNKNCKVCEGVVVAGMNHILHTLCSCFCLQIIFYYHMYGAHIGSLIIYQRTTLKHEKILLNLTGNQGNFWQRKALTLSGDGDEDFQVVFEGIAGKGPKDGIALDDLTFSREC</sequence>
<dbReference type="SUPFAM" id="SSF49899">
    <property type="entry name" value="Concanavalin A-like lectins/glucanases"/>
    <property type="match status" value="1"/>
</dbReference>
<dbReference type="CDD" id="cd06263">
    <property type="entry name" value="MAM"/>
    <property type="match status" value="1"/>
</dbReference>
<dbReference type="EMBL" id="VZTI01000065">
    <property type="protein sequence ID" value="NXB55199.1"/>
    <property type="molecule type" value="Genomic_DNA"/>
</dbReference>
<gene>
    <name evidence="2" type="primary">Malrd1_3</name>
    <name evidence="2" type="ORF">STRCIN_R13753</name>
</gene>
<reference evidence="2 3" key="1">
    <citation type="submission" date="2019-09" db="EMBL/GenBank/DDBJ databases">
        <title>Bird 10,000 Genomes (B10K) Project - Family phase.</title>
        <authorList>
            <person name="Zhang G."/>
        </authorList>
    </citation>
    <scope>NUCLEOTIDE SEQUENCE [LARGE SCALE GENOMIC DNA]</scope>
    <source>
        <strain evidence="2">B10K-DU-029-33</strain>
        <tissue evidence="2">Heart</tissue>
    </source>
</reference>
<dbReference type="AlphaFoldDB" id="A0A7K8EVA1"/>
<dbReference type="Proteomes" id="UP000548317">
    <property type="component" value="Unassembled WGS sequence"/>
</dbReference>
<dbReference type="Pfam" id="PF00629">
    <property type="entry name" value="MAM"/>
    <property type="match status" value="2"/>
</dbReference>
<feature type="non-terminal residue" evidence="2">
    <location>
        <position position="1"/>
    </location>
</feature>
<dbReference type="Gene3D" id="2.60.120.200">
    <property type="match status" value="1"/>
</dbReference>
<evidence type="ECO:0000313" key="3">
    <source>
        <dbReference type="Proteomes" id="UP000548317"/>
    </source>
</evidence>
<dbReference type="SMART" id="SM00137">
    <property type="entry name" value="MAM"/>
    <property type="match status" value="1"/>
</dbReference>
<dbReference type="PROSITE" id="PS50060">
    <property type="entry name" value="MAM_2"/>
    <property type="match status" value="1"/>
</dbReference>
<keyword evidence="3" id="KW-1185">Reference proteome</keyword>
<dbReference type="InterPro" id="IPR013320">
    <property type="entry name" value="ConA-like_dom_sf"/>
</dbReference>
<comment type="caution">
    <text evidence="2">The sequence shown here is derived from an EMBL/GenBank/DDBJ whole genome shotgun (WGS) entry which is preliminary data.</text>
</comment>
<name>A0A7K8EVA1_9CORV</name>
<dbReference type="InterPro" id="IPR000998">
    <property type="entry name" value="MAM_dom"/>
</dbReference>
<dbReference type="GO" id="GO:0016020">
    <property type="term" value="C:membrane"/>
    <property type="evidence" value="ECO:0007669"/>
    <property type="project" value="InterPro"/>
</dbReference>
<dbReference type="InterPro" id="IPR051560">
    <property type="entry name" value="MAM_domain-containing"/>
</dbReference>
<dbReference type="PANTHER" id="PTHR23282:SF142">
    <property type="entry name" value="MAM DOMAIN-CONTAINING PROTEIN"/>
    <property type="match status" value="1"/>
</dbReference>
<evidence type="ECO:0000259" key="1">
    <source>
        <dbReference type="PROSITE" id="PS50060"/>
    </source>
</evidence>
<accession>A0A7K8EVA1</accession>
<feature type="non-terminal residue" evidence="2">
    <location>
        <position position="183"/>
    </location>
</feature>